<name>A0ABW9QTB1_9ACTN</name>
<gene>
    <name evidence="1" type="ORF">GHK86_07705</name>
</gene>
<reference evidence="1 2" key="1">
    <citation type="submission" date="2019-11" db="EMBL/GenBank/DDBJ databases">
        <title>Acidiferrimicrobium australis gen. nov., sp. nov., an acidophilic and obligately heterotrophic, member of the Actinobacteria that catalyses dissimilatory oxido- reduction of iron isolated from metal-rich acidic water in Chile.</title>
        <authorList>
            <person name="Gonzalez D."/>
            <person name="Huber K."/>
            <person name="Hedrich S."/>
            <person name="Rojas-Villalobos C."/>
            <person name="Quatrini R."/>
            <person name="Dinamarca M.A."/>
            <person name="Schwarz A."/>
            <person name="Canales C."/>
            <person name="Nancucheo I."/>
        </authorList>
    </citation>
    <scope>NUCLEOTIDE SEQUENCE [LARGE SCALE GENOMIC DNA]</scope>
    <source>
        <strain evidence="1 2">USS-CCA1</strain>
    </source>
</reference>
<evidence type="ECO:0000313" key="2">
    <source>
        <dbReference type="Proteomes" id="UP000437736"/>
    </source>
</evidence>
<protein>
    <submittedName>
        <fullName evidence="1">Uncharacterized protein</fullName>
    </submittedName>
</protein>
<accession>A0ABW9QTB1</accession>
<organism evidence="1 2">
    <name type="scientific">Acidiferrimicrobium australe</name>
    <dbReference type="NCBI Taxonomy" id="2664430"/>
    <lineage>
        <taxon>Bacteria</taxon>
        <taxon>Bacillati</taxon>
        <taxon>Actinomycetota</taxon>
        <taxon>Acidimicrobiia</taxon>
        <taxon>Acidimicrobiales</taxon>
        <taxon>Acidimicrobiaceae</taxon>
        <taxon>Acidiferrimicrobium</taxon>
    </lineage>
</organism>
<feature type="non-terminal residue" evidence="1">
    <location>
        <position position="145"/>
    </location>
</feature>
<dbReference type="EMBL" id="WJHE01000340">
    <property type="protein sequence ID" value="MST32606.1"/>
    <property type="molecule type" value="Genomic_DNA"/>
</dbReference>
<proteinExistence type="predicted"/>
<evidence type="ECO:0000313" key="1">
    <source>
        <dbReference type="EMBL" id="MST32606.1"/>
    </source>
</evidence>
<dbReference type="Proteomes" id="UP000437736">
    <property type="component" value="Unassembled WGS sequence"/>
</dbReference>
<keyword evidence="2" id="KW-1185">Reference proteome</keyword>
<comment type="caution">
    <text evidence="1">The sequence shown here is derived from an EMBL/GenBank/DDBJ whole genome shotgun (WGS) entry which is preliminary data.</text>
</comment>
<sequence>MAAAEDGLAVDDGGEPDVVVLVAGAVVVELAGTAVVEVVVDAGVVVVELAGTVVVEGATVVLDGTDATVVVVEVPLLPEVWVLPTEPVLAWTALPGSLTGCSFSHSSMTALAIGAARVPPWSLTAIPWLGSITATAIVGWAAGAK</sequence>